<reference evidence="2 3" key="1">
    <citation type="journal article" date="2019" name="Int. J. Syst. Evol. Microbiol.">
        <title>The Global Catalogue of Microorganisms (GCM) 10K type strain sequencing project: providing services to taxonomists for standard genome sequencing and annotation.</title>
        <authorList>
            <consortium name="The Broad Institute Genomics Platform"/>
            <consortium name="The Broad Institute Genome Sequencing Center for Infectious Disease"/>
            <person name="Wu L."/>
            <person name="Ma J."/>
        </authorList>
    </citation>
    <scope>NUCLEOTIDE SEQUENCE [LARGE SCALE GENOMIC DNA]</scope>
    <source>
        <strain evidence="2 3">NBRC 111368</strain>
    </source>
</reference>
<evidence type="ECO:0000313" key="3">
    <source>
        <dbReference type="Proteomes" id="UP001596328"/>
    </source>
</evidence>
<dbReference type="InterPro" id="IPR003719">
    <property type="entry name" value="Phenazine_PhzF-like"/>
</dbReference>
<dbReference type="Pfam" id="PF02567">
    <property type="entry name" value="PhzC-PhzF"/>
    <property type="match status" value="1"/>
</dbReference>
<dbReference type="Proteomes" id="UP001596328">
    <property type="component" value="Unassembled WGS sequence"/>
</dbReference>
<feature type="non-terminal residue" evidence="2">
    <location>
        <position position="1"/>
    </location>
</feature>
<dbReference type="AlphaFoldDB" id="A0ABD5S5H6"/>
<keyword evidence="3" id="KW-1185">Reference proteome</keyword>
<name>A0ABD5S5H6_9EURY</name>
<feature type="non-terminal residue" evidence="2">
    <location>
        <position position="199"/>
    </location>
</feature>
<dbReference type="PANTHER" id="PTHR13774">
    <property type="entry name" value="PHENAZINE BIOSYNTHESIS PROTEIN"/>
    <property type="match status" value="1"/>
</dbReference>
<evidence type="ECO:0000256" key="1">
    <source>
        <dbReference type="ARBA" id="ARBA00023235"/>
    </source>
</evidence>
<dbReference type="PANTHER" id="PTHR13774:SF39">
    <property type="entry name" value="BIOSYNTHESIS PROTEIN, PUTATIVE-RELATED"/>
    <property type="match status" value="1"/>
</dbReference>
<dbReference type="GO" id="GO:0016853">
    <property type="term" value="F:isomerase activity"/>
    <property type="evidence" value="ECO:0007669"/>
    <property type="project" value="UniProtKB-KW"/>
</dbReference>
<protein>
    <submittedName>
        <fullName evidence="2">PhzF family phenazine biosynthesis protein</fullName>
    </submittedName>
</protein>
<dbReference type="Gene3D" id="3.10.310.10">
    <property type="entry name" value="Diaminopimelate Epimerase, Chain A, domain 1"/>
    <property type="match status" value="2"/>
</dbReference>
<comment type="caution">
    <text evidence="2">The sequence shown here is derived from an EMBL/GenBank/DDBJ whole genome shotgun (WGS) entry which is preliminary data.</text>
</comment>
<gene>
    <name evidence="2" type="ORF">ACFQE1_21035</name>
</gene>
<dbReference type="SUPFAM" id="SSF54506">
    <property type="entry name" value="Diaminopimelate epimerase-like"/>
    <property type="match status" value="1"/>
</dbReference>
<organism evidence="2 3">
    <name type="scientific">Halobium palmae</name>
    <dbReference type="NCBI Taxonomy" id="1776492"/>
    <lineage>
        <taxon>Archaea</taxon>
        <taxon>Methanobacteriati</taxon>
        <taxon>Methanobacteriota</taxon>
        <taxon>Stenosarchaea group</taxon>
        <taxon>Halobacteria</taxon>
        <taxon>Halobacteriales</taxon>
        <taxon>Haloferacaceae</taxon>
        <taxon>Halobium</taxon>
    </lineage>
</organism>
<evidence type="ECO:0000313" key="2">
    <source>
        <dbReference type="EMBL" id="MFC6726811.1"/>
    </source>
</evidence>
<accession>A0ABD5S5H6</accession>
<dbReference type="EMBL" id="JBHSWU010001414">
    <property type="protein sequence ID" value="MFC6726811.1"/>
    <property type="molecule type" value="Genomic_DNA"/>
</dbReference>
<proteinExistence type="predicted"/>
<keyword evidence="1" id="KW-0413">Isomerase</keyword>
<sequence>GVGDDGTDADADRRLRFFTPTREIDLCGHATVAAHAYFREEGLLDGDTTTALTNAGPVDVTVDDDGTVWMHQTFESVEPVTPDYDRLGGALGIDPAALEDVGADLAPAVASTGLRYLLLPVNFLEHLSTAEPDHDELRVLSEEFDLTGVYAFSFDTLESESTLHGRMFAPAAGIPEDPVTGTASGACAAYLRYEEAFDG</sequence>
<dbReference type="NCBIfam" id="TIGR00654">
    <property type="entry name" value="PhzF_family"/>
    <property type="match status" value="1"/>
</dbReference>